<sequence length="1491" mass="169170">MPSNPSTGHSVSQNRRGASERAKTQKGTTKSREQESSQDRTGDITAAYQAASDFKSNNQDAISKTKQRLASSAEVKAIEEKIQDFATSSQVLMDILDDVRKIHPVIDVVVLAFKAVVALELKRRDNDQKVLVLQVKMQDMMEIFVQLRVISPDQKEPNRGFTVAESLKKLCTRISDDIWSCANLCDTYSKKRLLVKLLKSPIYEGRFAGYIDTFVDRRTELHTALSMFTAHKIHSAFSVLEKNQEVLESIHESIRFIFEKLRTQSPLEQELWKVIEEKGGLEKCAQDDSALSELIKVDSYGSDPPPEEAAIPNQQYPGVNPSPHYSVRARSMASNQAEYSQIRPSPSYTINPSPSRSRRRSESHIPPPPPIPTQPNYYAIPTSRVSRPASPQPNYYPSTSIPTPLPPPGSYAYSRPGYRYGSQGYPDYTPREQSSRSYSAVSAKHYASRTQDAESADGSPTTERLSRSDPPQHVINDLKEELQVDIDSDLKKNMVVFRRKLDEQRRQLQQIEDTVVRQGNRIVDEVHKGPHNRIHDPELREIWKEMGWKLGVPVQEFVHTLHDYYVAQANDPSILDDYFTHLSPGSTPEDQTIALRRAFSVAKQRAAEKWALKHINIRNIIPLGEVFDGDASGFVSVWEANQVASLRPKDWSFLQWLAYWAAGRHFTIWQYRRKIGAIILGMHKSLEDLLPTNRAVVDHYLTMSSIVDQILCQVQPYTEEPNGLLAEKIAAYARTEEDMMEQKLRALNYEIDGPDTLRLIIGESQIERNLLPLIYLLLKHHLMVIRTGLHSVFDREEFLTAEQTLQQIFDAIYIRIQVLHWLFSNDLSSPYLVEQRLQSFAYGTYSALFQGQNPYYPVALDYDIPKELEANMSDFDSVIQLKYPPPRIVDTPEETIRPFRLKDHITGVEGFWNGHLFDENHVSAHGLIDFRVHTWNFSDGVFKGNGSYSQGTIFISGTIEIHRQQGTLDALLIAKPDYQKDLEFRIFLRGTLSIVRHFSGKSTTARSLPPQYTISGEWGYSSDKSKVHGAFYLGQTPAWAYHFRSRIVESGHPARARSLWSFACNAVLHQVCTQKGLFRTETVREMLAQLKKGAELSRCLYLLPDTQLMSTRDREEVNKLLLTVTPWNWRFYRSVARTRFDWGTIHYGCFCSICHGVILGSRYYCYTCSSNSDGSSIEFCSNCRHEHDKEEIFKHSYLKMRCFNHPRDTLHLSNRIWALCARPSLYPSMSVPQPGDPPFTPALEPPVIPLAASPPMRGPLNPNSESSSVSDRSDFPGPKRVRFSLNALRSPSSRSGHRSQHRRHASSPTVAWLGLPRSRTVSAASQNANSATDETAVGESEKMDPESRFSVEDTILIQPRCVSCNRTVDLMIETYWSCVVCSDPTRQKYVVACADCELRDRPIPPAKASPVTGDEVQQENESHTHSVNHPILRVYGPYIPFDGQSAPPWYFGPIGGSQGEDSSTSKRRMALEFIKGIFNGKKTTFSPFDNA</sequence>
<feature type="compositionally biased region" description="Polar residues" evidence="2">
    <location>
        <begin position="1"/>
        <end position="16"/>
    </location>
</feature>
<accession>A0A0D0CTB5</accession>
<feature type="compositionally biased region" description="Pro residues" evidence="2">
    <location>
        <begin position="1234"/>
        <end position="1248"/>
    </location>
</feature>
<feature type="region of interest" description="Disordered" evidence="2">
    <location>
        <begin position="1231"/>
        <end position="1347"/>
    </location>
</feature>
<feature type="compositionally biased region" description="Polar residues" evidence="2">
    <location>
        <begin position="1319"/>
        <end position="1333"/>
    </location>
</feature>
<feature type="coiled-coil region" evidence="1">
    <location>
        <begin position="494"/>
        <end position="521"/>
    </location>
</feature>
<gene>
    <name evidence="3" type="ORF">GYMLUDRAFT_262272</name>
</gene>
<feature type="region of interest" description="Disordered" evidence="2">
    <location>
        <begin position="1"/>
        <end position="44"/>
    </location>
</feature>
<dbReference type="EMBL" id="KN834782">
    <property type="protein sequence ID" value="KIK58948.1"/>
    <property type="molecule type" value="Genomic_DNA"/>
</dbReference>
<evidence type="ECO:0000256" key="1">
    <source>
        <dbReference type="SAM" id="Coils"/>
    </source>
</evidence>
<feature type="region of interest" description="Disordered" evidence="2">
    <location>
        <begin position="298"/>
        <end position="473"/>
    </location>
</feature>
<dbReference type="SUPFAM" id="SSF57850">
    <property type="entry name" value="RING/U-box"/>
    <property type="match status" value="1"/>
</dbReference>
<dbReference type="OrthoDB" id="2122982at2759"/>
<name>A0A0D0CTB5_9AGAR</name>
<proteinExistence type="predicted"/>
<keyword evidence="1" id="KW-0175">Coiled coil</keyword>
<protein>
    <submittedName>
        <fullName evidence="3">Uncharacterized protein</fullName>
    </submittedName>
</protein>
<feature type="compositionally biased region" description="Basic residues" evidence="2">
    <location>
        <begin position="1295"/>
        <end position="1305"/>
    </location>
</feature>
<organism evidence="3 4">
    <name type="scientific">Collybiopsis luxurians FD-317 M1</name>
    <dbReference type="NCBI Taxonomy" id="944289"/>
    <lineage>
        <taxon>Eukaryota</taxon>
        <taxon>Fungi</taxon>
        <taxon>Dikarya</taxon>
        <taxon>Basidiomycota</taxon>
        <taxon>Agaricomycotina</taxon>
        <taxon>Agaricomycetes</taxon>
        <taxon>Agaricomycetidae</taxon>
        <taxon>Agaricales</taxon>
        <taxon>Marasmiineae</taxon>
        <taxon>Omphalotaceae</taxon>
        <taxon>Collybiopsis</taxon>
        <taxon>Collybiopsis luxurians</taxon>
    </lineage>
</organism>
<reference evidence="3 4" key="1">
    <citation type="submission" date="2014-04" db="EMBL/GenBank/DDBJ databases">
        <title>Evolutionary Origins and Diversification of the Mycorrhizal Mutualists.</title>
        <authorList>
            <consortium name="DOE Joint Genome Institute"/>
            <consortium name="Mycorrhizal Genomics Consortium"/>
            <person name="Kohler A."/>
            <person name="Kuo A."/>
            <person name="Nagy L.G."/>
            <person name="Floudas D."/>
            <person name="Copeland A."/>
            <person name="Barry K.W."/>
            <person name="Cichocki N."/>
            <person name="Veneault-Fourrey C."/>
            <person name="LaButti K."/>
            <person name="Lindquist E.A."/>
            <person name="Lipzen A."/>
            <person name="Lundell T."/>
            <person name="Morin E."/>
            <person name="Murat C."/>
            <person name="Riley R."/>
            <person name="Ohm R."/>
            <person name="Sun H."/>
            <person name="Tunlid A."/>
            <person name="Henrissat B."/>
            <person name="Grigoriev I.V."/>
            <person name="Hibbett D.S."/>
            <person name="Martin F."/>
        </authorList>
    </citation>
    <scope>NUCLEOTIDE SEQUENCE [LARGE SCALE GENOMIC DNA]</scope>
    <source>
        <strain evidence="3 4">FD-317 M1</strain>
    </source>
</reference>
<keyword evidence="4" id="KW-1185">Reference proteome</keyword>
<dbReference type="HOGENOM" id="CLU_004050_1_0_1"/>
<evidence type="ECO:0000313" key="4">
    <source>
        <dbReference type="Proteomes" id="UP000053593"/>
    </source>
</evidence>
<evidence type="ECO:0000256" key="2">
    <source>
        <dbReference type="SAM" id="MobiDB-lite"/>
    </source>
</evidence>
<dbReference type="Proteomes" id="UP000053593">
    <property type="component" value="Unassembled WGS sequence"/>
</dbReference>
<feature type="compositionally biased region" description="Basic and acidic residues" evidence="2">
    <location>
        <begin position="30"/>
        <end position="42"/>
    </location>
</feature>
<evidence type="ECO:0000313" key="3">
    <source>
        <dbReference type="EMBL" id="KIK58948.1"/>
    </source>
</evidence>
<feature type="compositionally biased region" description="Polar residues" evidence="2">
    <location>
        <begin position="332"/>
        <end position="351"/>
    </location>
</feature>